<dbReference type="SUPFAM" id="SSF109998">
    <property type="entry name" value="Triger factor/SurA peptide-binding domain-like"/>
    <property type="match status" value="1"/>
</dbReference>
<reference evidence="4" key="1">
    <citation type="submission" date="2010-02" db="EMBL/GenBank/DDBJ databases">
        <title>Complete sequence of Desulfurivibrio alkaliphilus AHT2.</title>
        <authorList>
            <consortium name="US DOE Joint Genome Institute"/>
            <person name="Pitluck S."/>
            <person name="Chertkov O."/>
            <person name="Detter J.C."/>
            <person name="Han C."/>
            <person name="Tapia R."/>
            <person name="Larimer F."/>
            <person name="Land M."/>
            <person name="Hauser L."/>
            <person name="Kyrpides N."/>
            <person name="Mikhailova N."/>
            <person name="Sorokin D.Y."/>
            <person name="Muyzer G."/>
            <person name="Woyke T."/>
        </authorList>
    </citation>
    <scope>NUCLEOTIDE SEQUENCE [LARGE SCALE GENOMIC DNA]</scope>
    <source>
        <strain evidence="4">DSM 19089 / UNIQEM U267 / AHT2</strain>
    </source>
</reference>
<dbReference type="GO" id="GO:0003755">
    <property type="term" value="F:peptidyl-prolyl cis-trans isomerase activity"/>
    <property type="evidence" value="ECO:0007669"/>
    <property type="project" value="InterPro"/>
</dbReference>
<dbReference type="Gene3D" id="3.10.50.40">
    <property type="match status" value="1"/>
</dbReference>
<name>D6Z1N5_DESAT</name>
<dbReference type="STRING" id="589865.DaAHT2_0756"/>
<dbReference type="Proteomes" id="UP000001508">
    <property type="component" value="Chromosome"/>
</dbReference>
<dbReference type="PANTHER" id="PTHR47245:SF2">
    <property type="entry name" value="PEPTIDYL-PROLYL CIS-TRANS ISOMERASE HP_0175-RELATED"/>
    <property type="match status" value="1"/>
</dbReference>
<dbReference type="OrthoDB" id="9028at2"/>
<dbReference type="RefSeq" id="WP_013162990.1">
    <property type="nucleotide sequence ID" value="NC_014216.1"/>
</dbReference>
<protein>
    <recommendedName>
        <fullName evidence="2">PpiC domain-containing protein</fullName>
    </recommendedName>
</protein>
<organism evidence="3 4">
    <name type="scientific">Desulfurivibrio alkaliphilus (strain DSM 19089 / UNIQEM U267 / AHT2)</name>
    <dbReference type="NCBI Taxonomy" id="589865"/>
    <lineage>
        <taxon>Bacteria</taxon>
        <taxon>Pseudomonadati</taxon>
        <taxon>Thermodesulfobacteriota</taxon>
        <taxon>Desulfobulbia</taxon>
        <taxon>Desulfobulbales</taxon>
        <taxon>Desulfobulbaceae</taxon>
        <taxon>Desulfurivibrio</taxon>
    </lineage>
</organism>
<evidence type="ECO:0000313" key="4">
    <source>
        <dbReference type="Proteomes" id="UP000001508"/>
    </source>
</evidence>
<accession>D6Z1N5</accession>
<dbReference type="InterPro" id="IPR000297">
    <property type="entry name" value="PPIase_PpiC"/>
</dbReference>
<evidence type="ECO:0000259" key="2">
    <source>
        <dbReference type="Pfam" id="PF13145"/>
    </source>
</evidence>
<dbReference type="KEGG" id="dak:DaAHT2_0756"/>
<feature type="chain" id="PRO_5003091280" description="PpiC domain-containing protein" evidence="1">
    <location>
        <begin position="24"/>
        <end position="544"/>
    </location>
</feature>
<feature type="domain" description="PpiC" evidence="2">
    <location>
        <begin position="378"/>
        <end position="494"/>
    </location>
</feature>
<keyword evidence="4" id="KW-1185">Reference proteome</keyword>
<dbReference type="eggNOG" id="COG0760">
    <property type="taxonomic scope" value="Bacteria"/>
</dbReference>
<sequence length="544" mass="62542">MPRFLMLLVLATLLAPLADPAAARGLQPKPETPLVTIDGTVYTVADFRPWWREWREAETPLPTTLDPFVEWHLQAHEAQRMELYREATFQRRVEVFRRVRSLMRLKAEEVDQRIELTDDRLYQLYLEQHTPVLQVRNFFFHTEEQATAAAAELQEGHRTADELATLPTDAGGPDHSGERRLHLPRKPADWQQALAGAVPGDVVGPLPGTHGAIVLQIIAAVESTSADLEPHRAGLERDLRRREEQRLTSELVARLRAKFAVEINHELLARLSPEPPGEELADLVLIDNNQEPITVAQFWAVLGREQEFRRRHQFAAEEFERLKQRVVNGIIAQTLISWEADARDYHRREPLAPIYQFYRQHRLIQELDARLIQPRTVVEEAEIEDYYQRHPELFTRPEELSFMLFTGPAELVDDLRREIVGGRDFTAAISRHSPGGAPRQRLAVTELDPAVAAVAAELAPGEVSRLFPLHNHYALLRLSGRHPGRLQPLAAVREEIRQTLQEQKEQEVRAELINRLRQHAAIEINQPAWQRLRRELESHEKNSN</sequence>
<dbReference type="InterPro" id="IPR046357">
    <property type="entry name" value="PPIase_dom_sf"/>
</dbReference>
<gene>
    <name evidence="3" type="ordered locus">DaAHT2_0756</name>
</gene>
<feature type="signal peptide" evidence="1">
    <location>
        <begin position="1"/>
        <end position="23"/>
    </location>
</feature>
<dbReference type="HOGENOM" id="CLU_502279_0_0_7"/>
<dbReference type="InParanoid" id="D6Z1N5"/>
<dbReference type="PANTHER" id="PTHR47245">
    <property type="entry name" value="PEPTIDYLPROLYL ISOMERASE"/>
    <property type="match status" value="1"/>
</dbReference>
<dbReference type="InterPro" id="IPR050245">
    <property type="entry name" value="PrsA_foldase"/>
</dbReference>
<keyword evidence="1" id="KW-0732">Signal</keyword>
<dbReference type="InterPro" id="IPR027304">
    <property type="entry name" value="Trigger_fact/SurA_dom_sf"/>
</dbReference>
<proteinExistence type="predicted"/>
<evidence type="ECO:0000313" key="3">
    <source>
        <dbReference type="EMBL" id="ADH85460.1"/>
    </source>
</evidence>
<dbReference type="Gene3D" id="1.10.4030.10">
    <property type="entry name" value="Porin chaperone SurA, peptide-binding domain"/>
    <property type="match status" value="1"/>
</dbReference>
<dbReference type="AlphaFoldDB" id="D6Z1N5"/>
<dbReference type="EMBL" id="CP001940">
    <property type="protein sequence ID" value="ADH85460.1"/>
    <property type="molecule type" value="Genomic_DNA"/>
</dbReference>
<evidence type="ECO:0000256" key="1">
    <source>
        <dbReference type="SAM" id="SignalP"/>
    </source>
</evidence>
<dbReference type="Pfam" id="PF13145">
    <property type="entry name" value="Rotamase_2"/>
    <property type="match status" value="1"/>
</dbReference>